<dbReference type="SUPFAM" id="SSF46785">
    <property type="entry name" value="Winged helix' DNA-binding domain"/>
    <property type="match status" value="1"/>
</dbReference>
<dbReference type="KEGG" id="slia:HA039_01055"/>
<organism evidence="2 3">
    <name type="scientific">Streptomyces liangshanensis</name>
    <dbReference type="NCBI Taxonomy" id="2717324"/>
    <lineage>
        <taxon>Bacteria</taxon>
        <taxon>Bacillati</taxon>
        <taxon>Actinomycetota</taxon>
        <taxon>Actinomycetes</taxon>
        <taxon>Kitasatosporales</taxon>
        <taxon>Streptomycetaceae</taxon>
        <taxon>Streptomyces</taxon>
    </lineage>
</organism>
<name>A0A6G9GS87_9ACTN</name>
<dbReference type="PANTHER" id="PTHR33164">
    <property type="entry name" value="TRANSCRIPTIONAL REGULATOR, MARR FAMILY"/>
    <property type="match status" value="1"/>
</dbReference>
<dbReference type="GO" id="GO:0003700">
    <property type="term" value="F:DNA-binding transcription factor activity"/>
    <property type="evidence" value="ECO:0007669"/>
    <property type="project" value="InterPro"/>
</dbReference>
<gene>
    <name evidence="2" type="ORF">HA039_01055</name>
</gene>
<keyword evidence="3" id="KW-1185">Reference proteome</keyword>
<dbReference type="GO" id="GO:0006950">
    <property type="term" value="P:response to stress"/>
    <property type="evidence" value="ECO:0007669"/>
    <property type="project" value="TreeGrafter"/>
</dbReference>
<evidence type="ECO:0000313" key="3">
    <source>
        <dbReference type="Proteomes" id="UP000501179"/>
    </source>
</evidence>
<dbReference type="AlphaFoldDB" id="A0A6G9GS87"/>
<reference evidence="2 3" key="1">
    <citation type="submission" date="2020-03" db="EMBL/GenBank/DDBJ databases">
        <title>A novel species.</title>
        <authorList>
            <person name="Gao J."/>
        </authorList>
    </citation>
    <scope>NUCLEOTIDE SEQUENCE [LARGE SCALE GENOMIC DNA]</scope>
    <source>
        <strain evidence="2 3">QMT-12</strain>
    </source>
</reference>
<dbReference type="SMART" id="SM00347">
    <property type="entry name" value="HTH_MARR"/>
    <property type="match status" value="1"/>
</dbReference>
<dbReference type="EMBL" id="CP050177">
    <property type="protein sequence ID" value="QIQ01070.1"/>
    <property type="molecule type" value="Genomic_DNA"/>
</dbReference>
<evidence type="ECO:0000259" key="1">
    <source>
        <dbReference type="PROSITE" id="PS50995"/>
    </source>
</evidence>
<accession>A0A6G9GS87</accession>
<dbReference type="PANTHER" id="PTHR33164:SF106">
    <property type="entry name" value="TRANSCRIPTIONAL REGULATORY PROTEIN"/>
    <property type="match status" value="1"/>
</dbReference>
<proteinExistence type="predicted"/>
<dbReference type="InterPro" id="IPR039422">
    <property type="entry name" value="MarR/SlyA-like"/>
</dbReference>
<dbReference type="InterPro" id="IPR036390">
    <property type="entry name" value="WH_DNA-bd_sf"/>
</dbReference>
<feature type="domain" description="HTH marR-type" evidence="1">
    <location>
        <begin position="1"/>
        <end position="151"/>
    </location>
</feature>
<dbReference type="InterPro" id="IPR036388">
    <property type="entry name" value="WH-like_DNA-bd_sf"/>
</dbReference>
<dbReference type="Proteomes" id="UP000501179">
    <property type="component" value="Chromosome"/>
</dbReference>
<evidence type="ECO:0000313" key="2">
    <source>
        <dbReference type="EMBL" id="QIQ01070.1"/>
    </source>
</evidence>
<dbReference type="InterPro" id="IPR000835">
    <property type="entry name" value="HTH_MarR-typ"/>
</dbReference>
<dbReference type="Gene3D" id="1.10.10.10">
    <property type="entry name" value="Winged helix-like DNA-binding domain superfamily/Winged helix DNA-binding domain"/>
    <property type="match status" value="1"/>
</dbReference>
<dbReference type="Pfam" id="PF12802">
    <property type="entry name" value="MarR_2"/>
    <property type="match status" value="1"/>
</dbReference>
<dbReference type="PROSITE" id="PS50995">
    <property type="entry name" value="HTH_MARR_2"/>
    <property type="match status" value="1"/>
</dbReference>
<protein>
    <submittedName>
        <fullName evidence="2">MarR family transcriptional regulator</fullName>
    </submittedName>
</protein>
<sequence>MLRRMVGKGNPRPSATPAEALAGMDRVMALSSVGQHRVAQRLGINITDLTCLGHILGAGETPIGAGELAALANLTTGGVTGVLNRLERAGYAHREPDPADRRRIRVVADPSTAARLYAVYGPLYDRLNGLFAGYAPEEIAVLVDWFTRAEELMRVSLDEMPARLGAGDPAPDGT</sequence>